<dbReference type="PANTHER" id="PTHR14492">
    <property type="entry name" value="JBTS17"/>
    <property type="match status" value="1"/>
</dbReference>
<evidence type="ECO:0000313" key="3">
    <source>
        <dbReference type="Proteomes" id="UP000694723"/>
    </source>
</evidence>
<protein>
    <submittedName>
        <fullName evidence="2">Uncharacterized protein</fullName>
    </submittedName>
</protein>
<proteinExistence type="predicted"/>
<feature type="compositionally biased region" description="Basic and acidic residues" evidence="1">
    <location>
        <begin position="197"/>
        <end position="206"/>
    </location>
</feature>
<feature type="region of interest" description="Disordered" evidence="1">
    <location>
        <begin position="278"/>
        <end position="300"/>
    </location>
</feature>
<evidence type="ECO:0000313" key="2">
    <source>
        <dbReference type="Ensembl" id="ENSSSCP00060019568.1"/>
    </source>
</evidence>
<accession>A0A8D1V695</accession>
<dbReference type="PANTHER" id="PTHR14492:SF4">
    <property type="entry name" value="CILIOGENESIS AND PLANAR POLARITY EFFECTOR 1"/>
    <property type="match status" value="1"/>
</dbReference>
<dbReference type="InterPro" id="IPR028236">
    <property type="entry name" value="CPLANE1"/>
</dbReference>
<dbReference type="AlphaFoldDB" id="A0A8D1V695"/>
<feature type="compositionally biased region" description="Basic and acidic residues" evidence="1">
    <location>
        <begin position="278"/>
        <end position="294"/>
    </location>
</feature>
<organism evidence="2 3">
    <name type="scientific">Sus scrofa</name>
    <name type="common">Pig</name>
    <dbReference type="NCBI Taxonomy" id="9823"/>
    <lineage>
        <taxon>Eukaryota</taxon>
        <taxon>Metazoa</taxon>
        <taxon>Chordata</taxon>
        <taxon>Craniata</taxon>
        <taxon>Vertebrata</taxon>
        <taxon>Euteleostomi</taxon>
        <taxon>Mammalia</taxon>
        <taxon>Eutheria</taxon>
        <taxon>Laurasiatheria</taxon>
        <taxon>Artiodactyla</taxon>
        <taxon>Suina</taxon>
        <taxon>Suidae</taxon>
        <taxon>Sus</taxon>
    </lineage>
</organism>
<dbReference type="Ensembl" id="ENSSSCT00060045649.1">
    <property type="protein sequence ID" value="ENSSSCP00060019568.1"/>
    <property type="gene ID" value="ENSSSCG00060033654.1"/>
</dbReference>
<sequence length="646" mass="71916">MDTTSTSHLNLSPCNTEAIKEAAEQKKGAETVLTEIPKHVNLDQSVGQENLTPQQDSATFIKPGKLFDVKPGPFETPPQNSFGLPLLHLQLKSPYVFSSASRASVTVPSIPTRTIAEERKCPSLSLLHSSLSLGNAYEKPQLIPLENLIALKQSQQKLTHNLCEQGDPGHLQLLQDKIKSSELRQGKDSKKRQRRRAEKELQEKKAEKLRRKPSVTFQPEDSIINDDDSEIFLKPKEQDEHHGSQPLDDFDISFEKLQDDLTTPAGLHFMASVKKKAIERQDASTNTDSDKQASSEEVVSECPKNQQIIFSTSEHESLNVPQLLSPEVYLNLRLSTEISEKPLSPSSSERLGHTYINVIDIEADELQELPVREESSDDNIIKQQIDHLEVPSSAELHYMAASVTNAVSLHNLKSQESASSTMDLYFKPAKESPSCLDGRSWRAGMTEVKEPGITSPTPSDTQQDKDMLKPDFQFKEQSSKSDAAELYPLWELLQEVSETDPAPRPAARLAARPAPSSTARRLEHITSKLQKIDEQLLAIQNIAENIEQEYPRHILLDQHCVKVEPVNHTELSSGPESEKTLPSKTISISEEGANNSDELFDSISVDPLQMSELTDIADIINDLITKDGVSSEELGLTEQQARSISR</sequence>
<name>A0A8D1V695_PIG</name>
<dbReference type="Pfam" id="PF15392">
    <property type="entry name" value="Joubert"/>
    <property type="match status" value="1"/>
</dbReference>
<reference evidence="2" key="1">
    <citation type="submission" date="2025-08" db="UniProtKB">
        <authorList>
            <consortium name="Ensembl"/>
        </authorList>
    </citation>
    <scope>IDENTIFICATION</scope>
</reference>
<feature type="region of interest" description="Disordered" evidence="1">
    <location>
        <begin position="180"/>
        <end position="222"/>
    </location>
</feature>
<evidence type="ECO:0000256" key="1">
    <source>
        <dbReference type="SAM" id="MobiDB-lite"/>
    </source>
</evidence>
<dbReference type="Proteomes" id="UP000694723">
    <property type="component" value="Unplaced"/>
</dbReference>